<dbReference type="Proteomes" id="UP001226574">
    <property type="component" value="Unassembled WGS sequence"/>
</dbReference>
<accession>A0ABU1BI88</accession>
<proteinExistence type="predicted"/>
<dbReference type="RefSeq" id="WP_309039881.1">
    <property type="nucleotide sequence ID" value="NZ_JAVIFY010000036.1"/>
</dbReference>
<organism evidence="1 2">
    <name type="scientific">Pseudoalteromonas haloplanktis</name>
    <name type="common">Alteromonas haloplanktis</name>
    <dbReference type="NCBI Taxonomy" id="228"/>
    <lineage>
        <taxon>Bacteria</taxon>
        <taxon>Pseudomonadati</taxon>
        <taxon>Pseudomonadota</taxon>
        <taxon>Gammaproteobacteria</taxon>
        <taxon>Alteromonadales</taxon>
        <taxon>Pseudoalteromonadaceae</taxon>
        <taxon>Pseudoalteromonas</taxon>
    </lineage>
</organism>
<name>A0ABU1BI88_PSEHA</name>
<comment type="caution">
    <text evidence="1">The sequence shown here is derived from an EMBL/GenBank/DDBJ whole genome shotgun (WGS) entry which is preliminary data.</text>
</comment>
<protein>
    <recommendedName>
        <fullName evidence="3">Antitoxin Xre/MbcA/ParS-like toxin-binding domain-containing protein</fullName>
    </recommendedName>
</protein>
<evidence type="ECO:0000313" key="2">
    <source>
        <dbReference type="Proteomes" id="UP001226574"/>
    </source>
</evidence>
<evidence type="ECO:0008006" key="3">
    <source>
        <dbReference type="Google" id="ProtNLM"/>
    </source>
</evidence>
<gene>
    <name evidence="1" type="ORF">RC083_21780</name>
</gene>
<reference evidence="1 2" key="1">
    <citation type="submission" date="2023-08" db="EMBL/GenBank/DDBJ databases">
        <title>Pseudoalteromonas haloplanktis LL1 genome.</title>
        <authorList>
            <person name="Wu S."/>
        </authorList>
    </citation>
    <scope>NUCLEOTIDE SEQUENCE [LARGE SCALE GENOMIC DNA]</scope>
    <source>
        <strain evidence="1 2">LL1</strain>
    </source>
</reference>
<sequence>MSNDNTNREAEKDNKIDKDLEELFLRIESPEYGNGIRKLFEADSEELMAINILSQWGASPEQIISVLPFDVDKVEMGRRIQIVRTLNTTLRNLLGNSKSISTFMTSTNESSYFSGRKPIDVFAEGCLKTMEEVFEEIKGASI</sequence>
<keyword evidence="2" id="KW-1185">Reference proteome</keyword>
<dbReference type="EMBL" id="JAVIFY010000036">
    <property type="protein sequence ID" value="MDQ9094193.1"/>
    <property type="molecule type" value="Genomic_DNA"/>
</dbReference>
<evidence type="ECO:0000313" key="1">
    <source>
        <dbReference type="EMBL" id="MDQ9094193.1"/>
    </source>
</evidence>